<feature type="domain" description="AsmA" evidence="2">
    <location>
        <begin position="5"/>
        <end position="622"/>
    </location>
</feature>
<comment type="caution">
    <text evidence="3">The sequence shown here is derived from an EMBL/GenBank/DDBJ whole genome shotgun (WGS) entry which is preliminary data.</text>
</comment>
<keyword evidence="4" id="KW-1185">Reference proteome</keyword>
<feature type="region of interest" description="Disordered" evidence="1">
    <location>
        <begin position="725"/>
        <end position="763"/>
    </location>
</feature>
<evidence type="ECO:0000313" key="4">
    <source>
        <dbReference type="Proteomes" id="UP000480684"/>
    </source>
</evidence>
<dbReference type="EMBL" id="JAAIYP010000044">
    <property type="protein sequence ID" value="NFV81815.1"/>
    <property type="molecule type" value="Genomic_DNA"/>
</dbReference>
<evidence type="ECO:0000259" key="2">
    <source>
        <dbReference type="Pfam" id="PF05170"/>
    </source>
</evidence>
<name>A0A7C9V132_9PROT</name>
<protein>
    <submittedName>
        <fullName evidence="3">AsmA family protein</fullName>
    </submittedName>
</protein>
<gene>
    <name evidence="3" type="ORF">G4223_17015</name>
</gene>
<evidence type="ECO:0000256" key="1">
    <source>
        <dbReference type="SAM" id="MobiDB-lite"/>
    </source>
</evidence>
<dbReference type="InterPro" id="IPR007844">
    <property type="entry name" value="AsmA"/>
</dbReference>
<feature type="compositionally biased region" description="Basic residues" evidence="1">
    <location>
        <begin position="740"/>
        <end position="749"/>
    </location>
</feature>
<sequence>MRLSAALKLLAVLLAALTVALVAAVKSMDMGKLKTLAVEQVRAATGRELVLAGPLELRLGLVPRLIANDVSLSNMPGGSRPTMVSVERIEAEVALLPLLKREIRVQRLVLSSPDVLLETDRAGHGNWSFTAADNVSEPLPPAKGGPPATRFTLREVKIKNARLFWRDGMAGNGRHFNLHKLMVQPEALGKGGVAVQAVGDLEGRMLNLDGRLVMPAAEDKPWGVHLQGSFDAIQAKVEGTVADPLGGRGIELAVAAQGDELGKVVLHSQAPGKPLDAQSPLALGPFKLSARLTDGHGLLAVADLDLTAGRRDALLVTARGGVADLMALTGVELTLGADSDTLAGLSRLTGSEVPSIGPLKATGQLSGGGTQWKLGDFKANLGGSDLSGQLALDMSQRPRLSGALTSVALALADFTTPASKPGEKLAPKGLKAANDGRLFPATPVSFSALRSFDAKVDLHVGRLDLGKAHLTDATAQMSVADGRLSVRPLRAALAGGTVEAEMTLAALDKGGDLALKLQGRGVDLGRMLKEAGIDALAGGRSTLRLDLHGRGESWRALMASSSGESVLSVGEGRVHNTAIDWAAGDLLIQVLGVLNPLSRSEDDTPLSCAVVRFVVRDGIATADRGIAVETAKVNVVGSGTVDLRDERLDLGIVPKARDGIGLSLTSPLAGLTRVRGTLAEPSLSLDEMGTARTAASVGAAMATGGLSLLGEALFDRLTGDDTPCKTALGNAPAKSDKGKKPAGKKGRKQSRSESGFLDGLFGG</sequence>
<dbReference type="RefSeq" id="WP_163682221.1">
    <property type="nucleotide sequence ID" value="NZ_JAAIYP010000044.1"/>
</dbReference>
<dbReference type="InterPro" id="IPR052894">
    <property type="entry name" value="AsmA-related"/>
</dbReference>
<dbReference type="AlphaFoldDB" id="A0A7C9V132"/>
<dbReference type="GO" id="GO:0005886">
    <property type="term" value="C:plasma membrane"/>
    <property type="evidence" value="ECO:0007669"/>
    <property type="project" value="TreeGrafter"/>
</dbReference>
<proteinExistence type="predicted"/>
<dbReference type="GO" id="GO:0090313">
    <property type="term" value="P:regulation of protein targeting to membrane"/>
    <property type="evidence" value="ECO:0007669"/>
    <property type="project" value="TreeGrafter"/>
</dbReference>
<dbReference type="PANTHER" id="PTHR30441:SF4">
    <property type="entry name" value="PROTEIN ASMA"/>
    <property type="match status" value="1"/>
</dbReference>
<dbReference type="Pfam" id="PF05170">
    <property type="entry name" value="AsmA"/>
    <property type="match status" value="1"/>
</dbReference>
<dbReference type="PANTHER" id="PTHR30441">
    <property type="entry name" value="DUF748 DOMAIN-CONTAINING PROTEIN"/>
    <property type="match status" value="1"/>
</dbReference>
<reference evidence="3 4" key="1">
    <citation type="submission" date="2020-02" db="EMBL/GenBank/DDBJ databases">
        <authorList>
            <person name="Dziuba M."/>
            <person name="Kuznetsov B."/>
            <person name="Mardanov A."/>
            <person name="Ravin N."/>
            <person name="Grouzdev D."/>
        </authorList>
    </citation>
    <scope>NUCLEOTIDE SEQUENCE [LARGE SCALE GENOMIC DNA]</scope>
    <source>
        <strain evidence="3 4">SpK</strain>
    </source>
</reference>
<dbReference type="Proteomes" id="UP000480684">
    <property type="component" value="Unassembled WGS sequence"/>
</dbReference>
<evidence type="ECO:0000313" key="3">
    <source>
        <dbReference type="EMBL" id="NFV81815.1"/>
    </source>
</evidence>
<organism evidence="3 4">
    <name type="scientific">Magnetospirillum aberrantis SpK</name>
    <dbReference type="NCBI Taxonomy" id="908842"/>
    <lineage>
        <taxon>Bacteria</taxon>
        <taxon>Pseudomonadati</taxon>
        <taxon>Pseudomonadota</taxon>
        <taxon>Alphaproteobacteria</taxon>
        <taxon>Rhodospirillales</taxon>
        <taxon>Rhodospirillaceae</taxon>
        <taxon>Magnetospirillum</taxon>
    </lineage>
</organism>
<accession>A0A7C9V132</accession>